<keyword evidence="1" id="KW-0802">TPR repeat</keyword>
<feature type="coiled-coil region" evidence="2">
    <location>
        <begin position="464"/>
        <end position="494"/>
    </location>
</feature>
<dbReference type="InterPro" id="IPR002591">
    <property type="entry name" value="Phosphodiest/P_Trfase"/>
</dbReference>
<dbReference type="SUPFAM" id="SSF52540">
    <property type="entry name" value="P-loop containing nucleoside triphosphate hydrolases"/>
    <property type="match status" value="1"/>
</dbReference>
<dbReference type="Proteomes" id="UP000644507">
    <property type="component" value="Unassembled WGS sequence"/>
</dbReference>
<dbReference type="InterPro" id="IPR019734">
    <property type="entry name" value="TPR_rpt"/>
</dbReference>
<dbReference type="SMART" id="SM00028">
    <property type="entry name" value="TPR"/>
    <property type="match status" value="2"/>
</dbReference>
<name>A0A918WH35_9BACT</name>
<evidence type="ECO:0008006" key="5">
    <source>
        <dbReference type="Google" id="ProtNLM"/>
    </source>
</evidence>
<dbReference type="Pfam" id="PF13432">
    <property type="entry name" value="TPR_16"/>
    <property type="match status" value="1"/>
</dbReference>
<protein>
    <recommendedName>
        <fullName evidence="5">Phosphodiesterase</fullName>
    </recommendedName>
</protein>
<evidence type="ECO:0000313" key="3">
    <source>
        <dbReference type="EMBL" id="GHC45904.1"/>
    </source>
</evidence>
<dbReference type="Pfam" id="PF01663">
    <property type="entry name" value="Phosphodiest"/>
    <property type="match status" value="1"/>
</dbReference>
<dbReference type="Gene3D" id="1.25.40.10">
    <property type="entry name" value="Tetratricopeptide repeat domain"/>
    <property type="match status" value="2"/>
</dbReference>
<feature type="repeat" description="TPR" evidence="1">
    <location>
        <begin position="557"/>
        <end position="590"/>
    </location>
</feature>
<dbReference type="SUPFAM" id="SSF48452">
    <property type="entry name" value="TPR-like"/>
    <property type="match status" value="2"/>
</dbReference>
<dbReference type="EMBL" id="BMXI01000003">
    <property type="protein sequence ID" value="GHC45904.1"/>
    <property type="molecule type" value="Genomic_DNA"/>
</dbReference>
<feature type="repeat" description="TPR" evidence="1">
    <location>
        <begin position="625"/>
        <end position="658"/>
    </location>
</feature>
<dbReference type="PANTHER" id="PTHR10151:SF120">
    <property type="entry name" value="BIS(5'-ADENOSYL)-TRIPHOSPHATASE"/>
    <property type="match status" value="1"/>
</dbReference>
<dbReference type="AlphaFoldDB" id="A0A918WH35"/>
<reference evidence="3" key="1">
    <citation type="journal article" date="2014" name="Int. J. Syst. Evol. Microbiol.">
        <title>Complete genome sequence of Corynebacterium casei LMG S-19264T (=DSM 44701T), isolated from a smear-ripened cheese.</title>
        <authorList>
            <consortium name="US DOE Joint Genome Institute (JGI-PGF)"/>
            <person name="Walter F."/>
            <person name="Albersmeier A."/>
            <person name="Kalinowski J."/>
            <person name="Ruckert C."/>
        </authorList>
    </citation>
    <scope>NUCLEOTIDE SEQUENCE</scope>
    <source>
        <strain evidence="3">KCTC 12988</strain>
    </source>
</reference>
<dbReference type="SUPFAM" id="SSF53649">
    <property type="entry name" value="Alkaline phosphatase-like"/>
    <property type="match status" value="1"/>
</dbReference>
<reference evidence="3" key="2">
    <citation type="submission" date="2020-09" db="EMBL/GenBank/DDBJ databases">
        <authorList>
            <person name="Sun Q."/>
            <person name="Kim S."/>
        </authorList>
    </citation>
    <scope>NUCLEOTIDE SEQUENCE</scope>
    <source>
        <strain evidence="3">KCTC 12988</strain>
    </source>
</reference>
<keyword evidence="2" id="KW-0175">Coiled coil</keyword>
<dbReference type="PROSITE" id="PS50005">
    <property type="entry name" value="TPR"/>
    <property type="match status" value="2"/>
</dbReference>
<dbReference type="InterPro" id="IPR027417">
    <property type="entry name" value="P-loop_NTPase"/>
</dbReference>
<accession>A0A918WH35</accession>
<comment type="caution">
    <text evidence="3">The sequence shown here is derived from an EMBL/GenBank/DDBJ whole genome shotgun (WGS) entry which is preliminary data.</text>
</comment>
<keyword evidence="4" id="KW-1185">Reference proteome</keyword>
<proteinExistence type="predicted"/>
<dbReference type="Gene3D" id="3.40.720.10">
    <property type="entry name" value="Alkaline Phosphatase, subunit A"/>
    <property type="match status" value="1"/>
</dbReference>
<gene>
    <name evidence="3" type="ORF">GCM10007100_09240</name>
</gene>
<organism evidence="3 4">
    <name type="scientific">Roseibacillus persicicus</name>
    <dbReference type="NCBI Taxonomy" id="454148"/>
    <lineage>
        <taxon>Bacteria</taxon>
        <taxon>Pseudomonadati</taxon>
        <taxon>Verrucomicrobiota</taxon>
        <taxon>Verrucomicrobiia</taxon>
        <taxon>Verrucomicrobiales</taxon>
        <taxon>Verrucomicrobiaceae</taxon>
        <taxon>Roseibacillus</taxon>
    </lineage>
</organism>
<evidence type="ECO:0000256" key="1">
    <source>
        <dbReference type="PROSITE-ProRule" id="PRU00339"/>
    </source>
</evidence>
<dbReference type="InterPro" id="IPR011990">
    <property type="entry name" value="TPR-like_helical_dom_sf"/>
</dbReference>
<dbReference type="Pfam" id="PF13181">
    <property type="entry name" value="TPR_8"/>
    <property type="match status" value="1"/>
</dbReference>
<dbReference type="GO" id="GO:0016787">
    <property type="term" value="F:hydrolase activity"/>
    <property type="evidence" value="ECO:0007669"/>
    <property type="project" value="UniProtKB-ARBA"/>
</dbReference>
<dbReference type="PANTHER" id="PTHR10151">
    <property type="entry name" value="ECTONUCLEOTIDE PYROPHOSPHATASE/PHOSPHODIESTERASE"/>
    <property type="match status" value="1"/>
</dbReference>
<evidence type="ECO:0000256" key="2">
    <source>
        <dbReference type="SAM" id="Coils"/>
    </source>
</evidence>
<dbReference type="InterPro" id="IPR017850">
    <property type="entry name" value="Alkaline_phosphatase_core_sf"/>
</dbReference>
<evidence type="ECO:0000313" key="4">
    <source>
        <dbReference type="Proteomes" id="UP000644507"/>
    </source>
</evidence>
<sequence length="939" mass="105753">MPHLAKMIEEGSSGNLATLQPCFSPMLWTSIATGKRAHKHGILGFTEIDPTSGFVRPISNLSRKTKAVWNIFNQEGKNTITVGWWPSHPPEPLSRGVMVSNRYQRSEGSAKKDDWEMPEACVHPERLAPILEELHFHPSELSPGDLSHFVPALDEMTLEEKKELINRGEMQSLMKIIGDCTSINSAATGLMQNEPWDLMCVYFDAIDHFGHGFMKYHPPKLDHVREADFKLFSRVNAAGYEYHDMMLGTLLRQAGDDCNVILISDHGFHPDEARLKYIPREHAGPAREHREYGIFVARGPEIRAGQQVVGASLLDVCPTILHLNGLAVGEDMDGRVLHEIMADSRGISSIPSWDQVEGDDGCHTADTKLDEAADEEALEQLVALGYIEKPVGGKEKAAAQTRAEHQQNLATSYMDGGLFGAAIDILEPLYHEFPQEHQLGFKLASCYQKTKRIHKLKALVPQMLERRLQEKKEAEEEVEKIKAREEELLKEKKDPLEGKSDQEKRAYHQNLRQLYQKLRPNLYSFQHLMAVVDFAEGRYEEVLAKTENLDRDLSAKSSSLRLRAFAFSRLKRYEEAIEVLDLAASIEPESAANSLGLARQYLRAKKPQVALEYIDRSIALNFQRGRAHYLRGYILLSLNKPEEAKEALKVAIKLAPGSPSAYRLLALILKRVDRDYIQATRLIALAKSLKKQSLLGKARRSRIQGPTDVNKSALQPRIPLNRSLLTDAESVSSKEVITVVSGLPRSGTSLMMQVLEFAGIEPFSDKLRTPDESNQRGYYEHQKILELDKRTPKAWLLDARGKSIKVVAPLIPMLPSQVKNSSGNLVTLHYRILFMERPIEDIIESQSKMIARLASGPQVQDQKKLAQNLRAYENRARKWCQRSGIPAVGLSLYNFVDGSPEELAKFSALLQRSISAPDLKKVVDQRLLTMREQSATEEK</sequence>